<feature type="non-terminal residue" evidence="1">
    <location>
        <position position="1"/>
    </location>
</feature>
<comment type="caution">
    <text evidence="1">The sequence shown here is derived from an EMBL/GenBank/DDBJ whole genome shotgun (WGS) entry which is preliminary data.</text>
</comment>
<dbReference type="GO" id="GO:0050313">
    <property type="term" value="F:sulfur dioxygenase activity"/>
    <property type="evidence" value="ECO:0007669"/>
    <property type="project" value="TreeGrafter"/>
</dbReference>
<keyword evidence="1" id="KW-0223">Dioxygenase</keyword>
<evidence type="ECO:0000313" key="2">
    <source>
        <dbReference type="Proteomes" id="UP000499080"/>
    </source>
</evidence>
<dbReference type="OrthoDB" id="449487at2759"/>
<dbReference type="InterPro" id="IPR051682">
    <property type="entry name" value="Mito_Persulfide_Diox"/>
</dbReference>
<dbReference type="PANTHER" id="PTHR43084">
    <property type="entry name" value="PERSULFIDE DIOXYGENASE ETHE1"/>
    <property type="match status" value="1"/>
</dbReference>
<dbReference type="PANTHER" id="PTHR43084:SF1">
    <property type="entry name" value="PERSULFIDE DIOXYGENASE ETHE1, MITOCHONDRIAL"/>
    <property type="match status" value="1"/>
</dbReference>
<reference evidence="1 2" key="1">
    <citation type="journal article" date="2019" name="Sci. Rep.">
        <title>Orb-weaving spider Araneus ventricosus genome elucidates the spidroin gene catalogue.</title>
        <authorList>
            <person name="Kono N."/>
            <person name="Nakamura H."/>
            <person name="Ohtoshi R."/>
            <person name="Moran D.A.P."/>
            <person name="Shinohara A."/>
            <person name="Yoshida Y."/>
            <person name="Fujiwara M."/>
            <person name="Mori M."/>
            <person name="Tomita M."/>
            <person name="Arakawa K."/>
        </authorList>
    </citation>
    <scope>NUCLEOTIDE SEQUENCE [LARGE SCALE GENOMIC DNA]</scope>
</reference>
<sequence length="99" mass="11199">DAAKLYDSVHKYIFSLPEDYLLYPAHDYKGFTVTSVGEEKKYNARLTKSKEEFIEIMKNLNLAYPKMIDKAVPANMVCGYVDEITSETPGCSGDALKKH</sequence>
<dbReference type="SUPFAM" id="SSF56281">
    <property type="entry name" value="Metallo-hydrolase/oxidoreductase"/>
    <property type="match status" value="1"/>
</dbReference>
<accession>A0A4Y2NM24</accession>
<dbReference type="AlphaFoldDB" id="A0A4Y2NM24"/>
<dbReference type="GO" id="GO:0006749">
    <property type="term" value="P:glutathione metabolic process"/>
    <property type="evidence" value="ECO:0007669"/>
    <property type="project" value="TreeGrafter"/>
</dbReference>
<dbReference type="GO" id="GO:0070813">
    <property type="term" value="P:hydrogen sulfide metabolic process"/>
    <property type="evidence" value="ECO:0007669"/>
    <property type="project" value="TreeGrafter"/>
</dbReference>
<dbReference type="InterPro" id="IPR036866">
    <property type="entry name" value="RibonucZ/Hydroxyglut_hydro"/>
</dbReference>
<organism evidence="1 2">
    <name type="scientific">Araneus ventricosus</name>
    <name type="common">Orbweaver spider</name>
    <name type="synonym">Epeira ventricosa</name>
    <dbReference type="NCBI Taxonomy" id="182803"/>
    <lineage>
        <taxon>Eukaryota</taxon>
        <taxon>Metazoa</taxon>
        <taxon>Ecdysozoa</taxon>
        <taxon>Arthropoda</taxon>
        <taxon>Chelicerata</taxon>
        <taxon>Arachnida</taxon>
        <taxon>Araneae</taxon>
        <taxon>Araneomorphae</taxon>
        <taxon>Entelegynae</taxon>
        <taxon>Araneoidea</taxon>
        <taxon>Araneidae</taxon>
        <taxon>Araneus</taxon>
    </lineage>
</organism>
<dbReference type="GO" id="GO:0005739">
    <property type="term" value="C:mitochondrion"/>
    <property type="evidence" value="ECO:0007669"/>
    <property type="project" value="TreeGrafter"/>
</dbReference>
<dbReference type="Proteomes" id="UP000499080">
    <property type="component" value="Unassembled WGS sequence"/>
</dbReference>
<dbReference type="EMBL" id="BGPR01009521">
    <property type="protein sequence ID" value="GBN40568.1"/>
    <property type="molecule type" value="Genomic_DNA"/>
</dbReference>
<evidence type="ECO:0000313" key="1">
    <source>
        <dbReference type="EMBL" id="GBN40568.1"/>
    </source>
</evidence>
<keyword evidence="2" id="KW-1185">Reference proteome</keyword>
<protein>
    <submittedName>
        <fullName evidence="1">Persulfide dioxygenase ETHE1, mitochondrial</fullName>
    </submittedName>
</protein>
<gene>
    <name evidence="1" type="primary">GLY3_0</name>
    <name evidence="1" type="ORF">AVEN_157834_1</name>
</gene>
<keyword evidence="1" id="KW-0560">Oxidoreductase</keyword>
<dbReference type="Gene3D" id="3.60.15.10">
    <property type="entry name" value="Ribonuclease Z/Hydroxyacylglutathione hydrolase-like"/>
    <property type="match status" value="1"/>
</dbReference>
<name>A0A4Y2NM24_ARAVE</name>
<proteinExistence type="predicted"/>